<comment type="cofactor">
    <cofactor evidence="8">
        <name>Mg(2+)</name>
        <dbReference type="ChEBI" id="CHEBI:18420"/>
    </cofactor>
    <cofactor evidence="8">
        <name>Mn(2+)</name>
        <dbReference type="ChEBI" id="CHEBI:29035"/>
    </cofactor>
    <text evidence="8">Probably binds two magnesium or manganese ions per subunit.</text>
</comment>
<feature type="site" description="Interaction with DNA substrate" evidence="9">
    <location>
        <position position="210"/>
    </location>
</feature>
<dbReference type="SUPFAM" id="SSF56219">
    <property type="entry name" value="DNase I-like"/>
    <property type="match status" value="1"/>
</dbReference>
<dbReference type="InterPro" id="IPR004808">
    <property type="entry name" value="AP_endonuc_1"/>
</dbReference>
<evidence type="ECO:0000256" key="8">
    <source>
        <dbReference type="PIRSR" id="PIRSR604808-2"/>
    </source>
</evidence>
<feature type="binding site" evidence="8">
    <location>
        <position position="209"/>
    </location>
    <ligand>
        <name>Mg(2+)</name>
        <dbReference type="ChEBI" id="CHEBI:18420"/>
        <label>1</label>
    </ligand>
</feature>
<keyword evidence="5" id="KW-0378">Hydrolase</keyword>
<keyword evidence="8" id="KW-0464">Manganese</keyword>
<dbReference type="PANTHER" id="PTHR22748">
    <property type="entry name" value="AP ENDONUCLEASE"/>
    <property type="match status" value="1"/>
</dbReference>
<dbReference type="GO" id="GO:0008311">
    <property type="term" value="F:double-stranded DNA 3'-5' DNA exonuclease activity"/>
    <property type="evidence" value="ECO:0007669"/>
    <property type="project" value="UniProtKB-EC"/>
</dbReference>
<dbReference type="Proteomes" id="UP000076858">
    <property type="component" value="Unassembled WGS sequence"/>
</dbReference>
<feature type="binding site" evidence="8">
    <location>
        <position position="210"/>
    </location>
    <ligand>
        <name>Mg(2+)</name>
        <dbReference type="ChEBI" id="CHEBI:18420"/>
        <label>2</label>
    </ligand>
</feature>
<dbReference type="EC" id="3.1.11.2" evidence="3"/>
<proteinExistence type="inferred from homology"/>
<feature type="non-terminal residue" evidence="11">
    <location>
        <position position="1"/>
    </location>
</feature>
<evidence type="ECO:0000313" key="11">
    <source>
        <dbReference type="EMBL" id="KZR96465.1"/>
    </source>
</evidence>
<comment type="caution">
    <text evidence="11">The sequence shown here is derived from an EMBL/GenBank/DDBJ whole genome shotgun (WGS) entry which is preliminary data.</text>
</comment>
<evidence type="ECO:0000256" key="5">
    <source>
        <dbReference type="ARBA" id="ARBA00022801"/>
    </source>
</evidence>
<feature type="active site" description="Proton donor/acceptor" evidence="7">
    <location>
        <position position="210"/>
    </location>
</feature>
<keyword evidence="6 8" id="KW-0460">Magnesium</keyword>
<dbReference type="Pfam" id="PF03372">
    <property type="entry name" value="Exo_endo_phos"/>
    <property type="match status" value="1"/>
</dbReference>
<dbReference type="GO" id="GO:0003906">
    <property type="term" value="F:DNA-(apurinic or apyrimidinic site) endonuclease activity"/>
    <property type="evidence" value="ECO:0007669"/>
    <property type="project" value="TreeGrafter"/>
</dbReference>
<feature type="active site" description="Proton donor/acceptor" evidence="7">
    <location>
        <position position="120"/>
    </location>
</feature>
<evidence type="ECO:0000256" key="1">
    <source>
        <dbReference type="ARBA" id="ARBA00000493"/>
    </source>
</evidence>
<comment type="catalytic activity">
    <reaction evidence="1">
        <text>Exonucleolytic cleavage in the 3'- to 5'-direction to yield nucleoside 5'-phosphates.</text>
        <dbReference type="EC" id="3.1.11.2"/>
    </reaction>
</comment>
<keyword evidence="12" id="KW-1185">Reference proteome</keyword>
<comment type="similarity">
    <text evidence="2">Belongs to the DNA repair enzymes AP/ExoA family.</text>
</comment>
<accession>A0A164E617</accession>
<dbReference type="EMBL" id="LRGB01024857">
    <property type="protein sequence ID" value="KZR96465.1"/>
    <property type="molecule type" value="Genomic_DNA"/>
</dbReference>
<evidence type="ECO:0000256" key="2">
    <source>
        <dbReference type="ARBA" id="ARBA00007092"/>
    </source>
</evidence>
<evidence type="ECO:0000256" key="4">
    <source>
        <dbReference type="ARBA" id="ARBA00022723"/>
    </source>
</evidence>
<dbReference type="GO" id="GO:0006284">
    <property type="term" value="P:base-excision repair"/>
    <property type="evidence" value="ECO:0007669"/>
    <property type="project" value="TreeGrafter"/>
</dbReference>
<sequence length="241" mass="27188">SVERRQILLNFCRDGNLDIVGLQEVAFHSCPIIESCYHLLANVGPNKNGTAILINHGLEYSRLLLEPDGRLISIDVKCFTFINIYAPSGKQAKNERNTFLRQTVPAYSVTARLPFVLMGDFNCVDDIQDRANTQSLPIPSNVVSYALKEMVTGFDLVDIWKKLNHSEPGHTFHYHSGSSRLDRIYRIYASQSFADKFLNISLQSLSISDHQSVQTTLTCNLDHPNRSRSSAGLWKLNTLIF</sequence>
<evidence type="ECO:0000259" key="10">
    <source>
        <dbReference type="Pfam" id="PF03372"/>
    </source>
</evidence>
<feature type="active site" evidence="7">
    <location>
        <position position="85"/>
    </location>
</feature>
<evidence type="ECO:0000256" key="9">
    <source>
        <dbReference type="PIRSR" id="PIRSR604808-3"/>
    </source>
</evidence>
<dbReference type="Gene3D" id="3.60.10.10">
    <property type="entry name" value="Endonuclease/exonuclease/phosphatase"/>
    <property type="match status" value="1"/>
</dbReference>
<protein>
    <recommendedName>
        <fullName evidence="3">exodeoxyribonuclease III</fullName>
        <ecNumber evidence="3">3.1.11.2</ecNumber>
    </recommendedName>
</protein>
<feature type="domain" description="Endonuclease/exonuclease/phosphatase" evidence="10">
    <location>
        <begin position="4"/>
        <end position="188"/>
    </location>
</feature>
<dbReference type="InterPro" id="IPR036691">
    <property type="entry name" value="Endo/exonu/phosph_ase_sf"/>
</dbReference>
<evidence type="ECO:0000256" key="7">
    <source>
        <dbReference type="PIRSR" id="PIRSR604808-1"/>
    </source>
</evidence>
<feature type="binding site" evidence="8">
    <location>
        <position position="120"/>
    </location>
    <ligand>
        <name>Mg(2+)</name>
        <dbReference type="ChEBI" id="CHEBI:18420"/>
        <label>1</label>
    </ligand>
</feature>
<evidence type="ECO:0000256" key="3">
    <source>
        <dbReference type="ARBA" id="ARBA00012115"/>
    </source>
</evidence>
<feature type="binding site" evidence="8">
    <location>
        <position position="122"/>
    </location>
    <ligand>
        <name>Mg(2+)</name>
        <dbReference type="ChEBI" id="CHEBI:18420"/>
        <label>1</label>
    </ligand>
</feature>
<dbReference type="GO" id="GO:0008081">
    <property type="term" value="F:phosphoric diester hydrolase activity"/>
    <property type="evidence" value="ECO:0007669"/>
    <property type="project" value="TreeGrafter"/>
</dbReference>
<gene>
    <name evidence="11" type="ORF">APZ42_009177</name>
</gene>
<reference evidence="11 12" key="1">
    <citation type="submission" date="2016-03" db="EMBL/GenBank/DDBJ databases">
        <title>EvidentialGene: Evidence-directed Construction of Genes on Genomes.</title>
        <authorList>
            <person name="Gilbert D.G."/>
            <person name="Choi J.-H."/>
            <person name="Mockaitis K."/>
            <person name="Colbourne J."/>
            <person name="Pfrender M."/>
        </authorList>
    </citation>
    <scope>NUCLEOTIDE SEQUENCE [LARGE SCALE GENOMIC DNA]</scope>
    <source>
        <strain evidence="11 12">Xinb3</strain>
        <tissue evidence="11">Complete organism</tissue>
    </source>
</reference>
<feature type="non-terminal residue" evidence="11">
    <location>
        <position position="241"/>
    </location>
</feature>
<organism evidence="11 12">
    <name type="scientific">Daphnia magna</name>
    <dbReference type="NCBI Taxonomy" id="35525"/>
    <lineage>
        <taxon>Eukaryota</taxon>
        <taxon>Metazoa</taxon>
        <taxon>Ecdysozoa</taxon>
        <taxon>Arthropoda</taxon>
        <taxon>Crustacea</taxon>
        <taxon>Branchiopoda</taxon>
        <taxon>Diplostraca</taxon>
        <taxon>Cladocera</taxon>
        <taxon>Anomopoda</taxon>
        <taxon>Daphniidae</taxon>
        <taxon>Daphnia</taxon>
    </lineage>
</organism>
<evidence type="ECO:0000256" key="6">
    <source>
        <dbReference type="ARBA" id="ARBA00022842"/>
    </source>
</evidence>
<evidence type="ECO:0000313" key="12">
    <source>
        <dbReference type="Proteomes" id="UP000076858"/>
    </source>
</evidence>
<dbReference type="GO" id="GO:0005634">
    <property type="term" value="C:nucleus"/>
    <property type="evidence" value="ECO:0007669"/>
    <property type="project" value="TreeGrafter"/>
</dbReference>
<dbReference type="PANTHER" id="PTHR22748:SF6">
    <property type="entry name" value="DNA-(APURINIC OR APYRIMIDINIC SITE) ENDONUCLEASE"/>
    <property type="match status" value="1"/>
</dbReference>
<dbReference type="InterPro" id="IPR005135">
    <property type="entry name" value="Endo/exonuclease/phosphatase"/>
</dbReference>
<feature type="site" description="Transition state stabilizer" evidence="9">
    <location>
        <position position="122"/>
    </location>
</feature>
<keyword evidence="4 8" id="KW-0479">Metal-binding</keyword>
<dbReference type="GO" id="GO:0046872">
    <property type="term" value="F:metal ion binding"/>
    <property type="evidence" value="ECO:0007669"/>
    <property type="project" value="UniProtKB-KW"/>
</dbReference>
<dbReference type="AlphaFoldDB" id="A0A164E617"/>
<name>A0A164E617_9CRUS</name>
<dbReference type="OrthoDB" id="7762009at2759"/>